<reference evidence="19" key="2">
    <citation type="journal article" date="2019" name="Genome Biol. Evol.">
        <title>Day and night: Metabolic profiles and evolutionary relationships of six axenic non-marine cyanobacteria.</title>
        <authorList>
            <person name="Will S.E."/>
            <person name="Henke P."/>
            <person name="Boedeker C."/>
            <person name="Huang S."/>
            <person name="Brinkmann H."/>
            <person name="Rohde M."/>
            <person name="Jarek M."/>
            <person name="Friedl T."/>
            <person name="Seufert S."/>
            <person name="Schumacher M."/>
            <person name="Overmann J."/>
            <person name="Neumann-Schaal M."/>
            <person name="Petersen J."/>
        </authorList>
    </citation>
    <scope>NUCLEOTIDE SEQUENCE [LARGE SCALE GENOMIC DNA]</scope>
    <source>
        <strain evidence="19">PCC 7102</strain>
    </source>
</reference>
<protein>
    <recommendedName>
        <fullName evidence="21">Sugar ABC transporter substrate-binding protein</fullName>
    </recommendedName>
</protein>
<keyword evidence="14" id="KW-0449">Lipoprotein</keyword>
<evidence type="ECO:0000256" key="10">
    <source>
        <dbReference type="ARBA" id="ARBA00023114"/>
    </source>
</evidence>
<dbReference type="Proteomes" id="UP000271624">
    <property type="component" value="Unassembled WGS sequence"/>
</dbReference>
<dbReference type="GO" id="GO:0009279">
    <property type="term" value="C:cell outer membrane"/>
    <property type="evidence" value="ECO:0007669"/>
    <property type="project" value="UniProtKB-SubCell"/>
</dbReference>
<keyword evidence="4" id="KW-1134">Transmembrane beta strand</keyword>
<evidence type="ECO:0000256" key="14">
    <source>
        <dbReference type="ARBA" id="ARBA00023288"/>
    </source>
</evidence>
<dbReference type="GO" id="GO:0046930">
    <property type="term" value="C:pore complex"/>
    <property type="evidence" value="ECO:0007669"/>
    <property type="project" value="UniProtKB-KW"/>
</dbReference>
<feature type="region of interest" description="Disordered" evidence="15">
    <location>
        <begin position="41"/>
        <end position="65"/>
    </location>
</feature>
<evidence type="ECO:0000256" key="12">
    <source>
        <dbReference type="ARBA" id="ARBA00023139"/>
    </source>
</evidence>
<organism evidence="19 20">
    <name type="scientific">Dulcicalothrix desertica PCC 7102</name>
    <dbReference type="NCBI Taxonomy" id="232991"/>
    <lineage>
        <taxon>Bacteria</taxon>
        <taxon>Bacillati</taxon>
        <taxon>Cyanobacteriota</taxon>
        <taxon>Cyanophyceae</taxon>
        <taxon>Nostocales</taxon>
        <taxon>Calotrichaceae</taxon>
        <taxon>Dulcicalothrix</taxon>
    </lineage>
</organism>
<gene>
    <name evidence="19" type="ORF">DSM106972_002450</name>
</gene>
<dbReference type="Gene3D" id="3.30.1950.10">
    <property type="entry name" value="wza like domain"/>
    <property type="match status" value="2"/>
</dbReference>
<evidence type="ECO:0000256" key="1">
    <source>
        <dbReference type="ARBA" id="ARBA00004571"/>
    </source>
</evidence>
<dbReference type="InterPro" id="IPR054765">
    <property type="entry name" value="SLBB_dom"/>
</dbReference>
<evidence type="ECO:0000256" key="13">
    <source>
        <dbReference type="ARBA" id="ARBA00023237"/>
    </source>
</evidence>
<evidence type="ECO:0008006" key="21">
    <source>
        <dbReference type="Google" id="ProtNLM"/>
    </source>
</evidence>
<dbReference type="RefSeq" id="WP_411675267.1">
    <property type="nucleotide sequence ID" value="NZ_RSCL01000001.1"/>
</dbReference>
<feature type="domain" description="Polysaccharide export protein N-terminal" evidence="17">
    <location>
        <begin position="177"/>
        <end position="230"/>
    </location>
</feature>
<evidence type="ECO:0000256" key="5">
    <source>
        <dbReference type="ARBA" id="ARBA00022597"/>
    </source>
</evidence>
<dbReference type="Gene3D" id="3.10.560.10">
    <property type="entry name" value="Outer membrane lipoprotein wza domain like"/>
    <property type="match status" value="2"/>
</dbReference>
<evidence type="ECO:0000256" key="3">
    <source>
        <dbReference type="ARBA" id="ARBA00022448"/>
    </source>
</evidence>
<dbReference type="PANTHER" id="PTHR33619">
    <property type="entry name" value="POLYSACCHARIDE EXPORT PROTEIN GFCE-RELATED"/>
    <property type="match status" value="1"/>
</dbReference>
<evidence type="ECO:0000256" key="15">
    <source>
        <dbReference type="SAM" id="MobiDB-lite"/>
    </source>
</evidence>
<feature type="chain" id="PRO_5030092609" description="Sugar ABC transporter substrate-binding protein" evidence="16">
    <location>
        <begin position="27"/>
        <end position="463"/>
    </location>
</feature>
<keyword evidence="12" id="KW-0564">Palmitate</keyword>
<keyword evidence="11" id="KW-0472">Membrane</keyword>
<dbReference type="PANTHER" id="PTHR33619:SF3">
    <property type="entry name" value="POLYSACCHARIDE EXPORT PROTEIN GFCE-RELATED"/>
    <property type="match status" value="1"/>
</dbReference>
<keyword evidence="5" id="KW-0762">Sugar transport</keyword>
<name>A0A433VUF4_9CYAN</name>
<evidence type="ECO:0000256" key="9">
    <source>
        <dbReference type="ARBA" id="ARBA00023065"/>
    </source>
</evidence>
<dbReference type="GO" id="GO:0006811">
    <property type="term" value="P:monoatomic ion transport"/>
    <property type="evidence" value="ECO:0007669"/>
    <property type="project" value="UniProtKB-KW"/>
</dbReference>
<keyword evidence="20" id="KW-1185">Reference proteome</keyword>
<keyword evidence="6" id="KW-0812">Transmembrane</keyword>
<comment type="similarity">
    <text evidence="2">Belongs to the BexD/CtrA/VexA family.</text>
</comment>
<dbReference type="Pfam" id="PF22461">
    <property type="entry name" value="SLBB_2"/>
    <property type="match status" value="1"/>
</dbReference>
<proteinExistence type="inferred from homology"/>
<dbReference type="AlphaFoldDB" id="A0A433VUF4"/>
<dbReference type="GO" id="GO:0015288">
    <property type="term" value="F:porin activity"/>
    <property type="evidence" value="ECO:0007669"/>
    <property type="project" value="UniProtKB-KW"/>
</dbReference>
<dbReference type="InterPro" id="IPR049712">
    <property type="entry name" value="Poly_export"/>
</dbReference>
<feature type="signal peptide" evidence="16">
    <location>
        <begin position="1"/>
        <end position="26"/>
    </location>
</feature>
<evidence type="ECO:0000256" key="16">
    <source>
        <dbReference type="SAM" id="SignalP"/>
    </source>
</evidence>
<evidence type="ECO:0000259" key="17">
    <source>
        <dbReference type="Pfam" id="PF02563"/>
    </source>
</evidence>
<evidence type="ECO:0000256" key="8">
    <source>
        <dbReference type="ARBA" id="ARBA00023047"/>
    </source>
</evidence>
<evidence type="ECO:0000256" key="7">
    <source>
        <dbReference type="ARBA" id="ARBA00022729"/>
    </source>
</evidence>
<feature type="domain" description="SLBB" evidence="18">
    <location>
        <begin position="238"/>
        <end position="318"/>
    </location>
</feature>
<evidence type="ECO:0000256" key="4">
    <source>
        <dbReference type="ARBA" id="ARBA00022452"/>
    </source>
</evidence>
<dbReference type="InterPro" id="IPR003715">
    <property type="entry name" value="Poly_export_N"/>
</dbReference>
<keyword evidence="10" id="KW-0626">Porin</keyword>
<dbReference type="GO" id="GO:0015159">
    <property type="term" value="F:polysaccharide transmembrane transporter activity"/>
    <property type="evidence" value="ECO:0007669"/>
    <property type="project" value="InterPro"/>
</dbReference>
<reference evidence="19" key="1">
    <citation type="submission" date="2018-12" db="EMBL/GenBank/DDBJ databases">
        <authorList>
            <person name="Will S."/>
            <person name="Neumann-Schaal M."/>
            <person name="Henke P."/>
        </authorList>
    </citation>
    <scope>NUCLEOTIDE SEQUENCE</scope>
    <source>
        <strain evidence="19">PCC 7102</strain>
    </source>
</reference>
<evidence type="ECO:0000256" key="6">
    <source>
        <dbReference type="ARBA" id="ARBA00022692"/>
    </source>
</evidence>
<keyword evidence="3" id="KW-0813">Transport</keyword>
<sequence>MFMSLIWKIRGYRALCAASLQVVVYAATIANDAAFAQNNPQTAPAPIQLPTTGESPLQPAPPPSSVEFTPLDINDGNSPQFSRYYLGSGDVISIAVQRPPGPYVLGPGDAVSVSVLRFPDLSFSAQINPEGNIVVPLLGTVRLQNLSLSQAQEKIRVGYNRFVVNPEVVLALAGQRPEQAFQVQVNTEGNIAVPQLGTISVQGLTLEEAQEKIRVGLSKILVQPVVTVSLSAPRPVQITVSGEVFRPGIYPVGSSVPRITDAVLIAGGSTMMADLRQVQVRRRLVDGTVISQNINLYASIQNGGSVPNLRLQDGDSIVIPRREVGTEDGYDRNLVARSSLAVPQIRIRILNYAGGGLVTQALPNGSSFVDAISGINPDNANLSDIALVRFDSERGKAVTQRLDAKKALSGDVTQNVPLQDNDVIVVGRNLLGKITNVLSTITRPFFDIQSFIRFFETFGGGRF</sequence>
<feature type="domain" description="Polysaccharide export protein N-terminal" evidence="17">
    <location>
        <begin position="99"/>
        <end position="171"/>
    </location>
</feature>
<evidence type="ECO:0000313" key="20">
    <source>
        <dbReference type="Proteomes" id="UP000271624"/>
    </source>
</evidence>
<keyword evidence="9" id="KW-0406">Ion transport</keyword>
<evidence type="ECO:0000256" key="11">
    <source>
        <dbReference type="ARBA" id="ARBA00023136"/>
    </source>
</evidence>
<keyword evidence="7 16" id="KW-0732">Signal</keyword>
<comment type="caution">
    <text evidence="19">The sequence shown here is derived from an EMBL/GenBank/DDBJ whole genome shotgun (WGS) entry which is preliminary data.</text>
</comment>
<accession>A0A433VUF4</accession>
<comment type="subcellular location">
    <subcellularLocation>
        <location evidence="1">Cell outer membrane</location>
        <topology evidence="1">Multi-pass membrane protein</topology>
    </subcellularLocation>
</comment>
<dbReference type="EMBL" id="RSCL01000001">
    <property type="protein sequence ID" value="RUT09750.1"/>
    <property type="molecule type" value="Genomic_DNA"/>
</dbReference>
<dbReference type="Pfam" id="PF02563">
    <property type="entry name" value="Poly_export"/>
    <property type="match status" value="2"/>
</dbReference>
<keyword evidence="8" id="KW-0625">Polysaccharide transport</keyword>
<keyword evidence="13" id="KW-0998">Cell outer membrane</keyword>
<evidence type="ECO:0000259" key="18">
    <source>
        <dbReference type="Pfam" id="PF22461"/>
    </source>
</evidence>
<evidence type="ECO:0000256" key="2">
    <source>
        <dbReference type="ARBA" id="ARBA00009450"/>
    </source>
</evidence>
<evidence type="ECO:0000313" key="19">
    <source>
        <dbReference type="EMBL" id="RUT09750.1"/>
    </source>
</evidence>